<sequence length="377" mass="44124">MVYTCRIELNEITPKIWREFQYHPDVTFHQLHNIIQTVMGWENYHLYQFHVNGQVIGLPDPTFEDIEGRKELNARREMVQKHVNKENSVFTYVYDFGDDWQHTITLIKNDSSTSDPAPLCLDGARSCPQEDVGGVWGYQHMLEVLLTPNHPERDQFIDWIREGYDPESFSCEEVNLELQRQKGRLIPKSLVKLSESKKPVKLTKSVLNKHLKQLSNDQLIDLVKACYGASKEMEKFLAVRILGDEAVESLFHEYRKKVENEFFPERGHGKLKLQEAKQAISEFERLTGNVKYSLELKLIYVENGVDFTLTYGDIDERFYNSMVSMYADIIDILNEDETAELFDEYEERIEAIMLKTDGIGWGFHDVLTDLHAQIRWF</sequence>
<protein>
    <submittedName>
        <fullName evidence="2">DUF6155 family protein</fullName>
    </submittedName>
</protein>
<comment type="caution">
    <text evidence="2">The sequence shown here is derived from an EMBL/GenBank/DDBJ whole genome shotgun (WGS) entry which is preliminary data.</text>
</comment>
<dbReference type="RefSeq" id="WP_375528841.1">
    <property type="nucleotide sequence ID" value="NZ_JBHILM010000061.1"/>
</dbReference>
<dbReference type="InterPro" id="IPR024047">
    <property type="entry name" value="MM3350-like_sf"/>
</dbReference>
<evidence type="ECO:0000259" key="1">
    <source>
        <dbReference type="Pfam" id="PF07929"/>
    </source>
</evidence>
<dbReference type="Gene3D" id="3.10.290.30">
    <property type="entry name" value="MM3350-like"/>
    <property type="match status" value="1"/>
</dbReference>
<accession>A0ABV5BHL1</accession>
<reference evidence="2 3" key="1">
    <citation type="submission" date="2024-09" db="EMBL/GenBank/DDBJ databases">
        <authorList>
            <person name="Ruan L."/>
        </authorList>
    </citation>
    <scope>NUCLEOTIDE SEQUENCE [LARGE SCALE GENOMIC DNA]</scope>
    <source>
        <strain evidence="2 3">D33</strain>
    </source>
</reference>
<evidence type="ECO:0000313" key="3">
    <source>
        <dbReference type="Proteomes" id="UP001580407"/>
    </source>
</evidence>
<dbReference type="InterPro" id="IPR046153">
    <property type="entry name" value="DUF6155"/>
</dbReference>
<name>A0ABV5BHL1_9BACL</name>
<dbReference type="Proteomes" id="UP001580407">
    <property type="component" value="Unassembled WGS sequence"/>
</dbReference>
<dbReference type="PANTHER" id="PTHR41878">
    <property type="entry name" value="LEXA REPRESSOR-RELATED"/>
    <property type="match status" value="1"/>
</dbReference>
<dbReference type="PANTHER" id="PTHR41878:SF1">
    <property type="entry name" value="TNPR PROTEIN"/>
    <property type="match status" value="1"/>
</dbReference>
<dbReference type="InterPro" id="IPR012912">
    <property type="entry name" value="Plasmid_pRiA4b_Orf3-like"/>
</dbReference>
<dbReference type="EMBL" id="JBHILM010000061">
    <property type="protein sequence ID" value="MFB5685187.1"/>
    <property type="molecule type" value="Genomic_DNA"/>
</dbReference>
<keyword evidence="3" id="KW-1185">Reference proteome</keyword>
<dbReference type="Pfam" id="PF07929">
    <property type="entry name" value="PRiA4_ORF3"/>
    <property type="match status" value="1"/>
</dbReference>
<dbReference type="SUPFAM" id="SSF159941">
    <property type="entry name" value="MM3350-like"/>
    <property type="match status" value="1"/>
</dbReference>
<feature type="domain" description="Plasmid pRiA4b Orf3-like" evidence="1">
    <location>
        <begin position="2"/>
        <end position="172"/>
    </location>
</feature>
<dbReference type="Pfam" id="PF19652">
    <property type="entry name" value="DUF6155"/>
    <property type="match status" value="1"/>
</dbReference>
<gene>
    <name evidence="2" type="ORF">ACE3NQ_30210</name>
</gene>
<proteinExistence type="predicted"/>
<evidence type="ECO:0000313" key="2">
    <source>
        <dbReference type="EMBL" id="MFB5685187.1"/>
    </source>
</evidence>
<organism evidence="2 3">
    <name type="scientific">Paenibacillus terreus</name>
    <dbReference type="NCBI Taxonomy" id="1387834"/>
    <lineage>
        <taxon>Bacteria</taxon>
        <taxon>Bacillati</taxon>
        <taxon>Bacillota</taxon>
        <taxon>Bacilli</taxon>
        <taxon>Bacillales</taxon>
        <taxon>Paenibacillaceae</taxon>
        <taxon>Paenibacillus</taxon>
    </lineage>
</organism>